<dbReference type="EMBL" id="MTKT01002122">
    <property type="protein sequence ID" value="OWM81955.1"/>
    <property type="molecule type" value="Genomic_DNA"/>
</dbReference>
<organism evidence="2 3">
    <name type="scientific">Punica granatum</name>
    <name type="common">Pomegranate</name>
    <dbReference type="NCBI Taxonomy" id="22663"/>
    <lineage>
        <taxon>Eukaryota</taxon>
        <taxon>Viridiplantae</taxon>
        <taxon>Streptophyta</taxon>
        <taxon>Embryophyta</taxon>
        <taxon>Tracheophyta</taxon>
        <taxon>Spermatophyta</taxon>
        <taxon>Magnoliopsida</taxon>
        <taxon>eudicotyledons</taxon>
        <taxon>Gunneridae</taxon>
        <taxon>Pentapetalae</taxon>
        <taxon>rosids</taxon>
        <taxon>malvids</taxon>
        <taxon>Myrtales</taxon>
        <taxon>Lythraceae</taxon>
        <taxon>Punica</taxon>
    </lineage>
</organism>
<evidence type="ECO:0000313" key="2">
    <source>
        <dbReference type="EMBL" id="OWM81955.1"/>
    </source>
</evidence>
<evidence type="ECO:0000256" key="1">
    <source>
        <dbReference type="SAM" id="MobiDB-lite"/>
    </source>
</evidence>
<feature type="compositionally biased region" description="Basic and acidic residues" evidence="1">
    <location>
        <begin position="55"/>
        <end position="68"/>
    </location>
</feature>
<dbReference type="Proteomes" id="UP000197138">
    <property type="component" value="Unassembled WGS sequence"/>
</dbReference>
<dbReference type="AlphaFoldDB" id="A0A218X9Q6"/>
<feature type="region of interest" description="Disordered" evidence="1">
    <location>
        <begin position="1"/>
        <end position="88"/>
    </location>
</feature>
<name>A0A218X9Q6_PUNGR</name>
<feature type="compositionally biased region" description="Low complexity" evidence="1">
    <location>
        <begin position="17"/>
        <end position="28"/>
    </location>
</feature>
<protein>
    <submittedName>
        <fullName evidence="2">Uncharacterized protein</fullName>
    </submittedName>
</protein>
<evidence type="ECO:0000313" key="3">
    <source>
        <dbReference type="Proteomes" id="UP000197138"/>
    </source>
</evidence>
<reference evidence="3" key="1">
    <citation type="journal article" date="2017" name="Plant J.">
        <title>The pomegranate (Punica granatum L.) genome and the genomics of punicalagin biosynthesis.</title>
        <authorList>
            <person name="Qin G."/>
            <person name="Xu C."/>
            <person name="Ming R."/>
            <person name="Tang H."/>
            <person name="Guyot R."/>
            <person name="Kramer E.M."/>
            <person name="Hu Y."/>
            <person name="Yi X."/>
            <person name="Qi Y."/>
            <person name="Xu X."/>
            <person name="Gao Z."/>
            <person name="Pan H."/>
            <person name="Jian J."/>
            <person name="Tian Y."/>
            <person name="Yue Z."/>
            <person name="Xu Y."/>
        </authorList>
    </citation>
    <scope>NUCLEOTIDE SEQUENCE [LARGE SCALE GENOMIC DNA]</scope>
    <source>
        <strain evidence="3">cv. Dabenzi</strain>
    </source>
</reference>
<proteinExistence type="predicted"/>
<sequence>MEQWSNDGLRGGRRVVGGDAAARAAPRGSQPTKQVKRSLVRVGVSARAAVQRDNLMIHRGENPRERKRPEKKRRAREVAVLGGMALGP</sequence>
<gene>
    <name evidence="2" type="ORF">CDL15_Pgr027153</name>
</gene>
<accession>A0A218X9Q6</accession>
<comment type="caution">
    <text evidence="2">The sequence shown here is derived from an EMBL/GenBank/DDBJ whole genome shotgun (WGS) entry which is preliminary data.</text>
</comment>